<evidence type="ECO:0000256" key="1">
    <source>
        <dbReference type="ARBA" id="ARBA00010409"/>
    </source>
</evidence>
<evidence type="ECO:0000256" key="4">
    <source>
        <dbReference type="ARBA" id="ARBA00035698"/>
    </source>
</evidence>
<dbReference type="Proteomes" id="UP000824219">
    <property type="component" value="Linkage Group LG03"/>
</dbReference>
<evidence type="ECO:0000256" key="3">
    <source>
        <dbReference type="ARBA" id="ARBA00035625"/>
    </source>
</evidence>
<dbReference type="PANTHER" id="PTHR14387:SF7">
    <property type="entry name" value="THYROID ADENOMA-ASSOCIATED PROTEIN"/>
    <property type="match status" value="1"/>
</dbReference>
<accession>A0A9D3P455</accession>
<sequence length="1914" mass="211136">MVVKKKAPKVEAVILDSTELKILTSSLSVDGEDDSKELAQVLKECLTSADPVQQVQLVSKAGSMLEHVTKAESLPDPLLLTCLDTLAVIYTTRLQAKNPLRRAVASALGNVPDWLEEKAVCCLSERLSASLSSRSSEHYNHLTDCITSCLDSCPIGEKCIHRLITQVLQFFQKVVSEYLEQNRGLAGRHVAQAQLMQSCLAVVKASMLVIQRSQELISAAQLETSTSSALQQAFSGLLQCYTQILTNEEFVQAVQSTAGMAVVLLIKSVMGNGDSVAVMVAGLLQCTQQEGDTAPLWLKESCAGLYVSIRPAALALYLSHGALAMLSWRGRTLGLQDEKLLLLIPDVILSLDARVKESSTAMVVSRVLSLWSSAAFDCLQAEPKPSLLCQSLCGKCLLPSRLLRHVYAHWEHPLDGVRHQTRILFRNLLLLHQHSGDPASDLTTDPYIIQLTHSLLALDWHTKGKYGSLACLAEHLGAEYLLKLDASLPSRLLALMGDQTLATYSGELLEKLFVSHKGQLCARFSDDGWMDDWHKTWVIPLLEVLCTAKMEQTTYILDYFLPKLLRCNPDSLGCMVQALQDMPSRSYGSVGSRGALGALMTCLRAARAQGVLKPADGHLWGMMVPLPLLKQALVHKHDQVRVDALGLVCESHRSTETLSTQEMDLIRHFLPSNLNSQSPGVRQQMVSLFKKLLCRMKESTQSLQKKMAQEKDEQQKERDQNTLNTYQEFLCWFCESLFQVLQPGASFSRCLVTLQLLGLVADHFSFSMDPESFALGACVTVPHAQAVLYCLSSNFLEVKQLACTLLQKLPSKTVGLQEPERLQCVLQAALDLSTSTKPFDSVTAAHLLNLLLYQEALQQALLHCAHEKSVPLQLPDFIQSSEVSILEKNTLAVVLFLMTCLKAEVAQAETSLLVAAASCPLYGRAHCITAALQQLSTGSLQLQAEWSQVVSDLIAQCYRMSDVVSPVVQSSSPEGLIPMDTDSETSSGLQKILQEIQPRDTNDFFATARELDTTSEEQPHTPQPTNNGSEHEAYRVTAQMVLVCCWRTMKEVSMLLGELCQRMPLHTDAYRGLITEEQVEGVGRYFREQLLQSRHRGAFELAYVGFVRLTEMLCRSGSTSLQQLPAQWLKEVLEEVKGSDPSSKLCATRRSAGIPFYIQALLSSEPKSSSCSLLKMTMRELTALAMPSHDGATDRSTVPQVHALNILRALYRDTRLGENIVPFVADGLQAAVLGFTSPIWAVRNSSTLLFSTLITRIFGVKRGKDEHSKKNKMTGWEFFTRFPALYPFLLSQLKEAATSVDSDAGQVKLHPSLFLLLLVLGRLYPSPMDGSSSPLSLASFRPFIIRCSRSAVYRTREMAARALVPFVLVTDVPSTIRTLLEDLPVKAGPGTQQNHIHGTLLQVLFLLRSYLADTHRPQTPGGDQDSDFIRSLRLRVWLATRQNPCLVTRGTMLDVLSDLCTSPSAPVKDSQLKKLRTETLYILMDSELVAPHNPNEAHLSGPGAMQYLQSLAYLATSIIMDSSTLWHTQEAEGRLKDDLLSHLLQCSHYEVRQLALERLLERLQTNEEHQLLPFDLSVSMLTYLALHEPHPTCLAKVLQLLSVLPLSSILPWKDNSTSLSDDKALDHLLSVAETSTHSLELHCAALSLASRLVVHLAKKTPLEGVAATHATRWVALVTQDCSEEQPVEVKLTAAEVLVKVTPTLLTSDTLPMGVTPTLALWQSLFTLLQDEDQDVRDKAADFICYSPAQLITTGVAQGAVSPPVALQMGVGILCQLFLVWDQVDVGVMTLTEWLLGDNQTELGNEKTLDLNEEFLFEKGELNLWAEPLQWARLLHKHLCALSTVPSSLGLCPAELDHFSNIAGANADSAQKALCSLPALPQFSATIEYAKLALLNVRATLTQNVLETIRQKISS</sequence>
<keyword evidence="10" id="KW-1185">Reference proteome</keyword>
<keyword evidence="2" id="KW-0819">tRNA processing</keyword>
<dbReference type="InterPro" id="IPR056842">
    <property type="entry name" value="THADA-like_TPR_C"/>
</dbReference>
<evidence type="ECO:0000259" key="6">
    <source>
        <dbReference type="Pfam" id="PF10350"/>
    </source>
</evidence>
<comment type="caution">
    <text evidence="9">The sequence shown here is derived from an EMBL/GenBank/DDBJ whole genome shotgun (WGS) entry which is preliminary data.</text>
</comment>
<name>A0A9D3P455_9TELE</name>
<protein>
    <recommendedName>
        <fullName evidence="4">tRNA (32-2'-O)-methyltransferase regulator THADA</fullName>
    </recommendedName>
</protein>
<dbReference type="PANTHER" id="PTHR14387">
    <property type="entry name" value="THADA/DEATH RECEPTOR INTERACTING PROTEIN"/>
    <property type="match status" value="1"/>
</dbReference>
<dbReference type="InterPro" id="IPR051954">
    <property type="entry name" value="tRNA_methyltransferase_THADA"/>
</dbReference>
<dbReference type="SUPFAM" id="SSF48371">
    <property type="entry name" value="ARM repeat"/>
    <property type="match status" value="3"/>
</dbReference>
<dbReference type="InterPro" id="IPR056843">
    <property type="entry name" value="THADA-like_TPR"/>
</dbReference>
<evidence type="ECO:0000256" key="5">
    <source>
        <dbReference type="SAM" id="MobiDB-lite"/>
    </source>
</evidence>
<proteinExistence type="inferred from homology"/>
<comment type="similarity">
    <text evidence="1">Belongs to the THADA family.</text>
</comment>
<feature type="domain" description="tRNA (32-2'-O)-methyltransferase regulator THADA-like C-terminal TPR repeats region" evidence="8">
    <location>
        <begin position="1243"/>
        <end position="1405"/>
    </location>
</feature>
<evidence type="ECO:0000259" key="8">
    <source>
        <dbReference type="Pfam" id="PF25151"/>
    </source>
</evidence>
<organism evidence="9 10">
    <name type="scientific">Hemibagrus wyckioides</name>
    <dbReference type="NCBI Taxonomy" id="337641"/>
    <lineage>
        <taxon>Eukaryota</taxon>
        <taxon>Metazoa</taxon>
        <taxon>Chordata</taxon>
        <taxon>Craniata</taxon>
        <taxon>Vertebrata</taxon>
        <taxon>Euteleostomi</taxon>
        <taxon>Actinopterygii</taxon>
        <taxon>Neopterygii</taxon>
        <taxon>Teleostei</taxon>
        <taxon>Ostariophysi</taxon>
        <taxon>Siluriformes</taxon>
        <taxon>Bagridae</taxon>
        <taxon>Hemibagrus</taxon>
    </lineage>
</organism>
<evidence type="ECO:0000259" key="7">
    <source>
        <dbReference type="Pfam" id="PF25150"/>
    </source>
</evidence>
<dbReference type="OrthoDB" id="73997at2759"/>
<dbReference type="InterPro" id="IPR019442">
    <property type="entry name" value="THADA/TRM732_DUF2428"/>
</dbReference>
<reference evidence="9 10" key="1">
    <citation type="submission" date="2021-06" db="EMBL/GenBank/DDBJ databases">
        <title>Chromosome-level genome assembly of the red-tail catfish (Hemibagrus wyckioides).</title>
        <authorList>
            <person name="Shao F."/>
        </authorList>
    </citation>
    <scope>NUCLEOTIDE SEQUENCE [LARGE SCALE GENOMIC DNA]</scope>
    <source>
        <strain evidence="9">EC202008001</strain>
        <tissue evidence="9">Blood</tissue>
    </source>
</reference>
<dbReference type="Pfam" id="PF25150">
    <property type="entry name" value="TPR_Trm732"/>
    <property type="match status" value="1"/>
</dbReference>
<comment type="function">
    <text evidence="3">Together with methyltransferase FTSJ1, methylates the 2'-O-ribose of nucleotides at position 32 of the anticodon loop of substrate tRNAs.</text>
</comment>
<dbReference type="GO" id="GO:0005829">
    <property type="term" value="C:cytosol"/>
    <property type="evidence" value="ECO:0007669"/>
    <property type="project" value="TreeGrafter"/>
</dbReference>
<dbReference type="Pfam" id="PF10350">
    <property type="entry name" value="DUF2428"/>
    <property type="match status" value="1"/>
</dbReference>
<evidence type="ECO:0000256" key="2">
    <source>
        <dbReference type="ARBA" id="ARBA00022694"/>
    </source>
</evidence>
<dbReference type="Pfam" id="PF25151">
    <property type="entry name" value="TPR_Trm732_C"/>
    <property type="match status" value="1"/>
</dbReference>
<dbReference type="EMBL" id="JAHKSW010000003">
    <property type="protein sequence ID" value="KAG7334256.1"/>
    <property type="molecule type" value="Genomic_DNA"/>
</dbReference>
<dbReference type="GO" id="GO:0030488">
    <property type="term" value="P:tRNA methylation"/>
    <property type="evidence" value="ECO:0007669"/>
    <property type="project" value="TreeGrafter"/>
</dbReference>
<feature type="domain" description="tRNA (32-2'-O)-methyltransferase regulator THADA-like TPR repeats region" evidence="7">
    <location>
        <begin position="533"/>
        <end position="762"/>
    </location>
</feature>
<evidence type="ECO:0000313" key="9">
    <source>
        <dbReference type="EMBL" id="KAG7334256.1"/>
    </source>
</evidence>
<feature type="region of interest" description="Disordered" evidence="5">
    <location>
        <begin position="1012"/>
        <end position="1031"/>
    </location>
</feature>
<evidence type="ECO:0000313" key="10">
    <source>
        <dbReference type="Proteomes" id="UP000824219"/>
    </source>
</evidence>
<feature type="domain" description="DUF2428" evidence="6">
    <location>
        <begin position="948"/>
        <end position="1241"/>
    </location>
</feature>
<gene>
    <name evidence="9" type="ORF">KOW79_002663</name>
</gene>
<dbReference type="InterPro" id="IPR016024">
    <property type="entry name" value="ARM-type_fold"/>
</dbReference>